<keyword evidence="1" id="KW-0808">Transferase</keyword>
<dbReference type="GO" id="GO:0008817">
    <property type="term" value="F:corrinoid adenosyltransferase activity"/>
    <property type="evidence" value="ECO:0007669"/>
    <property type="project" value="InterPro"/>
</dbReference>
<proteinExistence type="predicted"/>
<dbReference type="Gene3D" id="3.40.50.300">
    <property type="entry name" value="P-loop containing nucleotide triphosphate hydrolases"/>
    <property type="match status" value="1"/>
</dbReference>
<dbReference type="EMBL" id="VULX01000001">
    <property type="protein sequence ID" value="MSR89967.1"/>
    <property type="molecule type" value="Genomic_DNA"/>
</dbReference>
<dbReference type="PANTHER" id="PTHR46638">
    <property type="entry name" value="CORRINOID ADENOSYLTRANSFERASE"/>
    <property type="match status" value="1"/>
</dbReference>
<dbReference type="GO" id="GO:0009236">
    <property type="term" value="P:cobalamin biosynthetic process"/>
    <property type="evidence" value="ECO:0007669"/>
    <property type="project" value="InterPro"/>
</dbReference>
<protein>
    <submittedName>
        <fullName evidence="1">Cob(I)yrinic acid a,c-diamide adenosyltransferase</fullName>
    </submittedName>
</protein>
<evidence type="ECO:0000313" key="1">
    <source>
        <dbReference type="EMBL" id="MSR89967.1"/>
    </source>
</evidence>
<gene>
    <name evidence="1" type="ORF">FYJ33_00710</name>
</gene>
<dbReference type="PIRSF" id="PIRSF015617">
    <property type="entry name" value="Adensltrnsf_CobA"/>
    <property type="match status" value="1"/>
</dbReference>
<reference evidence="1 2" key="1">
    <citation type="submission" date="2019-08" db="EMBL/GenBank/DDBJ databases">
        <title>In-depth cultivation of the pig gut microbiome towards novel bacterial diversity and tailored functional studies.</title>
        <authorList>
            <person name="Wylensek D."/>
            <person name="Hitch T.C.A."/>
            <person name="Clavel T."/>
        </authorList>
    </citation>
    <scope>NUCLEOTIDE SEQUENCE [LARGE SCALE GENOMIC DNA]</scope>
    <source>
        <strain evidence="1 2">WCA-383-APC-5B</strain>
    </source>
</reference>
<accession>A0A7X2MVQ3</accession>
<dbReference type="CDD" id="cd00561">
    <property type="entry name" value="CobA_ACA"/>
    <property type="match status" value="1"/>
</dbReference>
<dbReference type="AlphaFoldDB" id="A0A7X2MVQ3"/>
<sequence length="175" mass="19980">MDKGYIQIYTGNGKGKTTCAVGQGIRACGCGFKVLMVQFLKSWNTGEIDIIKNIDKFDFMRIGSPRDFTWNLTDREKSELKCEITTNFKFLSDLITSKKYDMIILDEILGTINEGFLSEDEVIDCISKKPNNVEIIITGRNASKRIIEKADLVTEMKEIKHYFKKGVEARRGIEF</sequence>
<dbReference type="GO" id="GO:0005524">
    <property type="term" value="F:ATP binding"/>
    <property type="evidence" value="ECO:0007669"/>
    <property type="project" value="InterPro"/>
</dbReference>
<dbReference type="RefSeq" id="WP_154529851.1">
    <property type="nucleotide sequence ID" value="NZ_JAQXTV010000132.1"/>
</dbReference>
<dbReference type="Proteomes" id="UP000460287">
    <property type="component" value="Unassembled WGS sequence"/>
</dbReference>
<dbReference type="SUPFAM" id="SSF52540">
    <property type="entry name" value="P-loop containing nucleoside triphosphate hydrolases"/>
    <property type="match status" value="1"/>
</dbReference>
<keyword evidence="2" id="KW-1185">Reference proteome</keyword>
<dbReference type="InterPro" id="IPR027417">
    <property type="entry name" value="P-loop_NTPase"/>
</dbReference>
<comment type="caution">
    <text evidence="1">The sequence shown here is derived from an EMBL/GenBank/DDBJ whole genome shotgun (WGS) entry which is preliminary data.</text>
</comment>
<dbReference type="Pfam" id="PF02572">
    <property type="entry name" value="CobA_CobO_BtuR"/>
    <property type="match status" value="1"/>
</dbReference>
<dbReference type="PANTHER" id="PTHR46638:SF1">
    <property type="entry name" value="CORRINOID ADENOSYLTRANSFERASE"/>
    <property type="match status" value="1"/>
</dbReference>
<dbReference type="InterPro" id="IPR003724">
    <property type="entry name" value="CblAdoTrfase_CobA"/>
</dbReference>
<evidence type="ECO:0000313" key="2">
    <source>
        <dbReference type="Proteomes" id="UP000460287"/>
    </source>
</evidence>
<name>A0A7X2MVQ3_9CLOT</name>
<organism evidence="1 2">
    <name type="scientific">Inconstantimicrobium porci</name>
    <dbReference type="NCBI Taxonomy" id="2652291"/>
    <lineage>
        <taxon>Bacteria</taxon>
        <taxon>Bacillati</taxon>
        <taxon>Bacillota</taxon>
        <taxon>Clostridia</taxon>
        <taxon>Eubacteriales</taxon>
        <taxon>Clostridiaceae</taxon>
        <taxon>Inconstantimicrobium</taxon>
    </lineage>
</organism>